<feature type="signal peptide" evidence="3">
    <location>
        <begin position="1"/>
        <end position="18"/>
    </location>
</feature>
<name>A0AAN7TAW9_9PEZI</name>
<evidence type="ECO:0000256" key="2">
    <source>
        <dbReference type="SAM" id="Phobius"/>
    </source>
</evidence>
<evidence type="ECO:0000256" key="3">
    <source>
        <dbReference type="SAM" id="SignalP"/>
    </source>
</evidence>
<feature type="region of interest" description="Disordered" evidence="1">
    <location>
        <begin position="228"/>
        <end position="280"/>
    </location>
</feature>
<feature type="compositionally biased region" description="Pro residues" evidence="1">
    <location>
        <begin position="258"/>
        <end position="274"/>
    </location>
</feature>
<sequence>MLGRTIGVAATCALGASAFLIPPGLSAARNHQGHDLSLQQTNPRSRTLVQTCPACAFPMTRSRFEEGDTTEQVKQDFWIQGGSNSLVFNFSISEDGERLRLNGADVYSPRLLGHAPYDMEAPTVRQIPSDTSYAQIEAGREARSANLAVTGFRLAEMDTEILSPKGDMLLPVRFEIVELEGQLMEIGAIEVKMFKTNDGELMIMQIETNPRPHSLLDYLLPPPSANELAEELNTHGPPPPPFHHHPPGPPFDGEDMDFPPPPPGFHGPPHGPPHGPHHNKECDVLPAPLCRLKNVLDAKIDAALGPSRHRKGGCPGRKGQHGPPGFPQGHPPFGPPGLEERPPGPPRPHHGRPHHARPHGRHHGPPGGHFWGHGFLRTVAKGLVSVLIPIFAGITVGMSVSLLGLIVGRLITFSWVHLVRGGRRGGYGSVAREEILDQREEDRRLILAALEAPPLYEDAPVYKEKAPAYDDSKEEIRKDEK</sequence>
<organism evidence="5 6">
    <name type="scientific">Meristemomyces frigidus</name>
    <dbReference type="NCBI Taxonomy" id="1508187"/>
    <lineage>
        <taxon>Eukaryota</taxon>
        <taxon>Fungi</taxon>
        <taxon>Dikarya</taxon>
        <taxon>Ascomycota</taxon>
        <taxon>Pezizomycotina</taxon>
        <taxon>Dothideomycetes</taxon>
        <taxon>Dothideomycetidae</taxon>
        <taxon>Mycosphaerellales</taxon>
        <taxon>Teratosphaeriaceae</taxon>
        <taxon>Meristemomyces</taxon>
    </lineage>
</organism>
<feature type="transmembrane region" description="Helical" evidence="2">
    <location>
        <begin position="386"/>
        <end position="411"/>
    </location>
</feature>
<feature type="chain" id="PRO_5042933945" description="DUF7728 domain-containing protein" evidence="3">
    <location>
        <begin position="19"/>
        <end position="481"/>
    </location>
</feature>
<feature type="compositionally biased region" description="Basic residues" evidence="1">
    <location>
        <begin position="347"/>
        <end position="364"/>
    </location>
</feature>
<keyword evidence="3" id="KW-0732">Signal</keyword>
<reference evidence="5" key="1">
    <citation type="submission" date="2023-08" db="EMBL/GenBank/DDBJ databases">
        <title>Black Yeasts Isolated from many extreme environments.</title>
        <authorList>
            <person name="Coleine C."/>
            <person name="Stajich J.E."/>
            <person name="Selbmann L."/>
        </authorList>
    </citation>
    <scope>NUCLEOTIDE SEQUENCE</scope>
    <source>
        <strain evidence="5">CCFEE 5401</strain>
    </source>
</reference>
<keyword evidence="2" id="KW-0812">Transmembrane</keyword>
<accession>A0AAN7TAW9</accession>
<keyword evidence="2" id="KW-0472">Membrane</keyword>
<protein>
    <recommendedName>
        <fullName evidence="4">DUF7728 domain-containing protein</fullName>
    </recommendedName>
</protein>
<comment type="caution">
    <text evidence="5">The sequence shown here is derived from an EMBL/GenBank/DDBJ whole genome shotgun (WGS) entry which is preliminary data.</text>
</comment>
<feature type="region of interest" description="Disordered" evidence="1">
    <location>
        <begin position="301"/>
        <end position="366"/>
    </location>
</feature>
<proteinExistence type="predicted"/>
<dbReference type="PANTHER" id="PTHR40622">
    <property type="match status" value="1"/>
</dbReference>
<dbReference type="AlphaFoldDB" id="A0AAN7TAW9"/>
<keyword evidence="2" id="KW-1133">Transmembrane helix</keyword>
<dbReference type="Proteomes" id="UP001310890">
    <property type="component" value="Unassembled WGS sequence"/>
</dbReference>
<evidence type="ECO:0000313" key="6">
    <source>
        <dbReference type="Proteomes" id="UP001310890"/>
    </source>
</evidence>
<evidence type="ECO:0000313" key="5">
    <source>
        <dbReference type="EMBL" id="KAK5109123.1"/>
    </source>
</evidence>
<feature type="compositionally biased region" description="Pro residues" evidence="1">
    <location>
        <begin position="324"/>
        <end position="335"/>
    </location>
</feature>
<feature type="domain" description="DUF7728" evidence="4">
    <location>
        <begin position="45"/>
        <end position="209"/>
    </location>
</feature>
<dbReference type="Pfam" id="PF24854">
    <property type="entry name" value="DUF7728"/>
    <property type="match status" value="1"/>
</dbReference>
<dbReference type="InterPro" id="IPR056145">
    <property type="entry name" value="DUF7728"/>
</dbReference>
<dbReference type="PANTHER" id="PTHR40622:SF1">
    <property type="match status" value="1"/>
</dbReference>
<gene>
    <name evidence="5" type="ORF">LTR62_007485</name>
</gene>
<dbReference type="EMBL" id="JAVRRL010000070">
    <property type="protein sequence ID" value="KAK5109123.1"/>
    <property type="molecule type" value="Genomic_DNA"/>
</dbReference>
<evidence type="ECO:0000259" key="4">
    <source>
        <dbReference type="Pfam" id="PF24854"/>
    </source>
</evidence>
<evidence type="ECO:0000256" key="1">
    <source>
        <dbReference type="SAM" id="MobiDB-lite"/>
    </source>
</evidence>